<dbReference type="PIRSF" id="PIRSF037778">
    <property type="entry name" value="UCP037778_transp_RibU"/>
    <property type="match status" value="1"/>
</dbReference>
<evidence type="ECO:0000256" key="7">
    <source>
        <dbReference type="ARBA" id="ARBA00023136"/>
    </source>
</evidence>
<comment type="similarity">
    <text evidence="2 8">Belongs to the prokaryotic riboflavin transporter (P-RFT) (TC 2.A.87) family.</text>
</comment>
<dbReference type="Gene3D" id="1.10.1760.20">
    <property type="match status" value="1"/>
</dbReference>
<evidence type="ECO:0000256" key="2">
    <source>
        <dbReference type="ARBA" id="ARBA00005540"/>
    </source>
</evidence>
<dbReference type="RefSeq" id="WP_095133729.1">
    <property type="nucleotide sequence ID" value="NZ_NIBG01000008.1"/>
</dbReference>
<reference evidence="10 11" key="1">
    <citation type="submission" date="2017-06" db="EMBL/GenBank/DDBJ databases">
        <title>Draft genome sequence of anaerobic fermentative bacterium Anaeromicrobium sediminis DY2726D isolated from West Pacific Ocean sediments.</title>
        <authorList>
            <person name="Zeng X."/>
        </authorList>
    </citation>
    <scope>NUCLEOTIDE SEQUENCE [LARGE SCALE GENOMIC DNA]</scope>
    <source>
        <strain evidence="10 11">DY2726D</strain>
    </source>
</reference>
<evidence type="ECO:0000256" key="5">
    <source>
        <dbReference type="ARBA" id="ARBA00022692"/>
    </source>
</evidence>
<comment type="caution">
    <text evidence="10">The sequence shown here is derived from an EMBL/GenBank/DDBJ whole genome shotgun (WGS) entry which is preliminary data.</text>
</comment>
<evidence type="ECO:0000256" key="1">
    <source>
        <dbReference type="ARBA" id="ARBA00004651"/>
    </source>
</evidence>
<dbReference type="AlphaFoldDB" id="A0A267MIE9"/>
<evidence type="ECO:0000256" key="8">
    <source>
        <dbReference type="PIRNR" id="PIRNR037778"/>
    </source>
</evidence>
<dbReference type="Pfam" id="PF12822">
    <property type="entry name" value="ECF_trnsprt"/>
    <property type="match status" value="1"/>
</dbReference>
<dbReference type="PANTHER" id="PTHR38438:SF1">
    <property type="entry name" value="RIBOFLAVIN TRANSPORTER RIBU"/>
    <property type="match status" value="1"/>
</dbReference>
<dbReference type="EMBL" id="NIBG01000008">
    <property type="protein sequence ID" value="PAB59349.1"/>
    <property type="molecule type" value="Genomic_DNA"/>
</dbReference>
<dbReference type="Proteomes" id="UP000216024">
    <property type="component" value="Unassembled WGS sequence"/>
</dbReference>
<keyword evidence="6 9" id="KW-1133">Transmembrane helix</keyword>
<feature type="transmembrane region" description="Helical" evidence="9">
    <location>
        <begin position="52"/>
        <end position="72"/>
    </location>
</feature>
<gene>
    <name evidence="10" type="ORF">CCE28_10840</name>
</gene>
<dbReference type="OrthoDB" id="9809216at2"/>
<evidence type="ECO:0000256" key="3">
    <source>
        <dbReference type="ARBA" id="ARBA00022448"/>
    </source>
</evidence>
<evidence type="ECO:0000313" key="11">
    <source>
        <dbReference type="Proteomes" id="UP000216024"/>
    </source>
</evidence>
<keyword evidence="3 8" id="KW-0813">Transport</keyword>
<name>A0A267MIE9_9FIRM</name>
<accession>A0A267MIE9</accession>
<keyword evidence="7 8" id="KW-0472">Membrane</keyword>
<dbReference type="GO" id="GO:0032217">
    <property type="term" value="F:riboflavin transmembrane transporter activity"/>
    <property type="evidence" value="ECO:0007669"/>
    <property type="project" value="UniProtKB-UniRule"/>
</dbReference>
<keyword evidence="11" id="KW-1185">Reference proteome</keyword>
<sequence>MNKTSTINGGTLGKTHVMTKIAVLSVFSYVLMLLELPLFFFPEFLKIDLSDLPALIGALSLGPMAGVLIELIKNLLNLITKSSTGGVGELANFLIGISLIVPASMVYKNNRNRKGALMGMAAGTLTMAIVGALANYFILIPFYSNFMPINAIIDMSRAANKYVVDLKSLILYAVVPFNLIKGTLVSAVTLVIYKKISPILKIK</sequence>
<dbReference type="GO" id="GO:0005886">
    <property type="term" value="C:plasma membrane"/>
    <property type="evidence" value="ECO:0007669"/>
    <property type="project" value="UniProtKB-SubCell"/>
</dbReference>
<dbReference type="InterPro" id="IPR024529">
    <property type="entry name" value="ECF_trnsprt_substrate-spec"/>
</dbReference>
<organism evidence="10 11">
    <name type="scientific">Anaeromicrobium sediminis</name>
    <dbReference type="NCBI Taxonomy" id="1478221"/>
    <lineage>
        <taxon>Bacteria</taxon>
        <taxon>Bacillati</taxon>
        <taxon>Bacillota</taxon>
        <taxon>Clostridia</taxon>
        <taxon>Peptostreptococcales</taxon>
        <taxon>Thermotaleaceae</taxon>
        <taxon>Anaeromicrobium</taxon>
    </lineage>
</organism>
<comment type="function">
    <text evidence="8">Probably a riboflavin-binding protein that interacts with the energy-coupling factor (ECF) ABC-transporter complex.</text>
</comment>
<feature type="transmembrane region" description="Helical" evidence="9">
    <location>
        <begin position="169"/>
        <end position="193"/>
    </location>
</feature>
<proteinExistence type="inferred from homology"/>
<dbReference type="PANTHER" id="PTHR38438">
    <property type="entry name" value="RIBOFLAVIN TRANSPORTER RIBU"/>
    <property type="match status" value="1"/>
</dbReference>
<keyword evidence="5 9" id="KW-0812">Transmembrane</keyword>
<comment type="subcellular location">
    <subcellularLocation>
        <location evidence="1">Cell membrane</location>
        <topology evidence="1">Multi-pass membrane protein</topology>
    </subcellularLocation>
</comment>
<protein>
    <recommendedName>
        <fullName evidence="8">Riboflavin transporter</fullName>
    </recommendedName>
</protein>
<evidence type="ECO:0000256" key="9">
    <source>
        <dbReference type="SAM" id="Phobius"/>
    </source>
</evidence>
<keyword evidence="4 8" id="KW-1003">Cell membrane</keyword>
<evidence type="ECO:0000313" key="10">
    <source>
        <dbReference type="EMBL" id="PAB59349.1"/>
    </source>
</evidence>
<feature type="transmembrane region" description="Helical" evidence="9">
    <location>
        <begin position="21"/>
        <end position="40"/>
    </location>
</feature>
<feature type="transmembrane region" description="Helical" evidence="9">
    <location>
        <begin position="115"/>
        <end position="138"/>
    </location>
</feature>
<evidence type="ECO:0000256" key="6">
    <source>
        <dbReference type="ARBA" id="ARBA00022989"/>
    </source>
</evidence>
<evidence type="ECO:0000256" key="4">
    <source>
        <dbReference type="ARBA" id="ARBA00022475"/>
    </source>
</evidence>
<dbReference type="InterPro" id="IPR025720">
    <property type="entry name" value="RibU"/>
</dbReference>